<keyword evidence="3" id="KW-0963">Cytoplasm</keyword>
<keyword evidence="10" id="KW-1185">Reference proteome</keyword>
<keyword evidence="2" id="KW-0813">Transport</keyword>
<evidence type="ECO:0000256" key="4">
    <source>
        <dbReference type="ARBA" id="ARBA00022597"/>
    </source>
</evidence>
<evidence type="ECO:0000313" key="9">
    <source>
        <dbReference type="EMBL" id="SEJ84774.1"/>
    </source>
</evidence>
<dbReference type="InterPro" id="IPR004701">
    <property type="entry name" value="PTS_EIIA_man-typ"/>
</dbReference>
<gene>
    <name evidence="9" type="ORF">SAMN05660742_11981</name>
</gene>
<dbReference type="InterPro" id="IPR033887">
    <property type="entry name" value="PTS_IIA_man"/>
</dbReference>
<dbReference type="InterPro" id="IPR051471">
    <property type="entry name" value="Bacterial_PTS_sugar_comp"/>
</dbReference>
<dbReference type="PROSITE" id="PS51096">
    <property type="entry name" value="PTS_EIIA_TYPE_4"/>
    <property type="match status" value="1"/>
</dbReference>
<dbReference type="Pfam" id="PF03610">
    <property type="entry name" value="EIIA-man"/>
    <property type="match status" value="1"/>
</dbReference>
<evidence type="ECO:0000256" key="7">
    <source>
        <dbReference type="ARBA" id="ARBA00022777"/>
    </source>
</evidence>
<keyword evidence="5" id="KW-0808">Transferase</keyword>
<evidence type="ECO:0000256" key="5">
    <source>
        <dbReference type="ARBA" id="ARBA00022679"/>
    </source>
</evidence>
<evidence type="ECO:0000256" key="3">
    <source>
        <dbReference type="ARBA" id="ARBA00022490"/>
    </source>
</evidence>
<dbReference type="AlphaFoldDB" id="A0A1H7C677"/>
<dbReference type="Gene3D" id="3.40.50.510">
    <property type="entry name" value="Phosphotransferase system, mannose-type IIA component"/>
    <property type="match status" value="1"/>
</dbReference>
<organism evidence="9 10">
    <name type="scientific">Propionispira arboris</name>
    <dbReference type="NCBI Taxonomy" id="84035"/>
    <lineage>
        <taxon>Bacteria</taxon>
        <taxon>Bacillati</taxon>
        <taxon>Bacillota</taxon>
        <taxon>Negativicutes</taxon>
        <taxon>Selenomonadales</taxon>
        <taxon>Selenomonadaceae</taxon>
        <taxon>Propionispira</taxon>
    </lineage>
</organism>
<dbReference type="GO" id="GO:0016020">
    <property type="term" value="C:membrane"/>
    <property type="evidence" value="ECO:0007669"/>
    <property type="project" value="InterPro"/>
</dbReference>
<evidence type="ECO:0000313" key="10">
    <source>
        <dbReference type="Proteomes" id="UP000199662"/>
    </source>
</evidence>
<sequence length="140" mass="15460">MEKAKILLLTHGGWGKELVESLKMIIGNIDCVEEIPLLPQYTFSEYFNLVKEKLKIFPQNTLIITDLFGGTTTNVAAKLGQELGVQVISGLNAPLLLEACSEIMNNGTYSIEALLKIGNHSCKDVVREVIANINKKKNED</sequence>
<dbReference type="GO" id="GO:0005737">
    <property type="term" value="C:cytoplasm"/>
    <property type="evidence" value="ECO:0007669"/>
    <property type="project" value="UniProtKB-SubCell"/>
</dbReference>
<name>A0A1H7C677_9FIRM</name>
<dbReference type="Proteomes" id="UP000199662">
    <property type="component" value="Unassembled WGS sequence"/>
</dbReference>
<feature type="domain" description="PTS EIIA type-4" evidence="8">
    <location>
        <begin position="3"/>
        <end position="130"/>
    </location>
</feature>
<dbReference type="InterPro" id="IPR036662">
    <property type="entry name" value="PTS_EIIA_man-typ_sf"/>
</dbReference>
<dbReference type="STRING" id="84035.SAMN05660742_11981"/>
<keyword evidence="6" id="KW-0598">Phosphotransferase system</keyword>
<evidence type="ECO:0000256" key="2">
    <source>
        <dbReference type="ARBA" id="ARBA00022448"/>
    </source>
</evidence>
<reference evidence="9 10" key="1">
    <citation type="submission" date="2016-10" db="EMBL/GenBank/DDBJ databases">
        <authorList>
            <person name="de Groot N.N."/>
        </authorList>
    </citation>
    <scope>NUCLEOTIDE SEQUENCE [LARGE SCALE GENOMIC DNA]</scope>
    <source>
        <strain evidence="9 10">DSM 2179</strain>
    </source>
</reference>
<evidence type="ECO:0000259" key="8">
    <source>
        <dbReference type="PROSITE" id="PS51096"/>
    </source>
</evidence>
<dbReference type="GO" id="GO:0016301">
    <property type="term" value="F:kinase activity"/>
    <property type="evidence" value="ECO:0007669"/>
    <property type="project" value="UniProtKB-KW"/>
</dbReference>
<comment type="subcellular location">
    <subcellularLocation>
        <location evidence="1">Cytoplasm</location>
    </subcellularLocation>
</comment>
<dbReference type="PANTHER" id="PTHR33799:SF1">
    <property type="entry name" value="PTS SYSTEM MANNOSE-SPECIFIC EIIAB COMPONENT-RELATED"/>
    <property type="match status" value="1"/>
</dbReference>
<accession>A0A1H7C677</accession>
<dbReference type="GO" id="GO:0009401">
    <property type="term" value="P:phosphoenolpyruvate-dependent sugar phosphotransferase system"/>
    <property type="evidence" value="ECO:0007669"/>
    <property type="project" value="UniProtKB-KW"/>
</dbReference>
<proteinExistence type="predicted"/>
<dbReference type="PANTHER" id="PTHR33799">
    <property type="entry name" value="PTS PERMEASE-RELATED-RELATED"/>
    <property type="match status" value="1"/>
</dbReference>
<dbReference type="CDD" id="cd00006">
    <property type="entry name" value="PTS_IIA_man"/>
    <property type="match status" value="1"/>
</dbReference>
<evidence type="ECO:0000256" key="6">
    <source>
        <dbReference type="ARBA" id="ARBA00022683"/>
    </source>
</evidence>
<evidence type="ECO:0000256" key="1">
    <source>
        <dbReference type="ARBA" id="ARBA00004496"/>
    </source>
</evidence>
<dbReference type="SUPFAM" id="SSF53062">
    <property type="entry name" value="PTS system fructose IIA component-like"/>
    <property type="match status" value="1"/>
</dbReference>
<dbReference type="EMBL" id="FNZK01000019">
    <property type="protein sequence ID" value="SEJ84774.1"/>
    <property type="molecule type" value="Genomic_DNA"/>
</dbReference>
<dbReference type="RefSeq" id="WP_091834242.1">
    <property type="nucleotide sequence ID" value="NZ_FNZK01000019.1"/>
</dbReference>
<keyword evidence="4" id="KW-0762">Sugar transport</keyword>
<keyword evidence="7" id="KW-0418">Kinase</keyword>
<protein>
    <submittedName>
        <fullName evidence="9">PTS system, D-glucosaminate-specific IIA component</fullName>
    </submittedName>
</protein>